<sequence>MKTPNYIKAHFIEQQAIGLAALSASHPTSIAILSAELKPGNDGWVQLLPHGKFKACDGRSIDTVDGHWHIDADTAQAMLMATPHQNADLVIDYEHQTLRSAESGQPNPAAGFFSVSETEYRDGQGLFIKPRWTDKAKALLSAGEYRYLSAVFGYNKQGTPIYLHSAALTNRPGVDGLEPLVALAAKNFTAQPNKGDTAMLPEWLVALCAKLGITVDANVATLTAEQGQQALAALTALSDKADSLSSELAALSAQPPASIDLTKYVPVGTYNALMQQVAVLSADNTILTIDQAIENAQAEGKVLAAEVDYLKQVGQQQGIAALSTMLKDRPQLAALTSQQTSHTNIPEDDTRLVALSAEEKQLAAQMSLSHEELLNSKKASV</sequence>
<gene>
    <name evidence="1" type="ORF">GCM10007414_05790</name>
</gene>
<evidence type="ECO:0008006" key="3">
    <source>
        <dbReference type="Google" id="ProtNLM"/>
    </source>
</evidence>
<protein>
    <recommendedName>
        <fullName evidence="3">Protease</fullName>
    </recommendedName>
</protein>
<dbReference type="Pfam" id="PF10123">
    <property type="entry name" value="Mu-like_Pro"/>
    <property type="match status" value="1"/>
</dbReference>
<keyword evidence="2" id="KW-1185">Reference proteome</keyword>
<evidence type="ECO:0000313" key="1">
    <source>
        <dbReference type="EMBL" id="GGA95803.1"/>
    </source>
</evidence>
<accession>A0ABQ1HXK7</accession>
<dbReference type="InterPro" id="IPR012106">
    <property type="entry name" value="Phage_Mu_Gp1"/>
</dbReference>
<comment type="caution">
    <text evidence="1">The sequence shown here is derived from an EMBL/GenBank/DDBJ whole genome shotgun (WGS) entry which is preliminary data.</text>
</comment>
<dbReference type="PIRSF" id="PIRSF016624">
    <property type="entry name" value="Mu_prophg_I"/>
    <property type="match status" value="1"/>
</dbReference>
<proteinExistence type="predicted"/>
<evidence type="ECO:0000313" key="2">
    <source>
        <dbReference type="Proteomes" id="UP000651977"/>
    </source>
</evidence>
<organism evidence="1 2">
    <name type="scientific">Agarivorans gilvus</name>
    <dbReference type="NCBI Taxonomy" id="680279"/>
    <lineage>
        <taxon>Bacteria</taxon>
        <taxon>Pseudomonadati</taxon>
        <taxon>Pseudomonadota</taxon>
        <taxon>Gammaproteobacteria</taxon>
        <taxon>Alteromonadales</taxon>
        <taxon>Alteromonadaceae</taxon>
        <taxon>Agarivorans</taxon>
    </lineage>
</organism>
<dbReference type="RefSeq" id="WP_055732903.1">
    <property type="nucleotide sequence ID" value="NZ_BMDY01000003.1"/>
</dbReference>
<name>A0ABQ1HXK7_9ALTE</name>
<reference evidence="2" key="1">
    <citation type="journal article" date="2019" name="Int. J. Syst. Evol. Microbiol.">
        <title>The Global Catalogue of Microorganisms (GCM) 10K type strain sequencing project: providing services to taxonomists for standard genome sequencing and annotation.</title>
        <authorList>
            <consortium name="The Broad Institute Genomics Platform"/>
            <consortium name="The Broad Institute Genome Sequencing Center for Infectious Disease"/>
            <person name="Wu L."/>
            <person name="Ma J."/>
        </authorList>
    </citation>
    <scope>NUCLEOTIDE SEQUENCE [LARGE SCALE GENOMIC DNA]</scope>
    <source>
        <strain evidence="2">CGMCC 1.10131</strain>
    </source>
</reference>
<dbReference type="Proteomes" id="UP000651977">
    <property type="component" value="Unassembled WGS sequence"/>
</dbReference>
<dbReference type="EMBL" id="BMDY01000003">
    <property type="protein sequence ID" value="GGA95803.1"/>
    <property type="molecule type" value="Genomic_DNA"/>
</dbReference>